<protein>
    <recommendedName>
        <fullName evidence="3">MarR family transcriptional regulator</fullName>
    </recommendedName>
</protein>
<evidence type="ECO:0000313" key="2">
    <source>
        <dbReference type="Proteomes" id="UP001595851"/>
    </source>
</evidence>
<keyword evidence="2" id="KW-1185">Reference proteome</keyword>
<reference evidence="2" key="1">
    <citation type="journal article" date="2019" name="Int. J. Syst. Evol. Microbiol.">
        <title>The Global Catalogue of Microorganisms (GCM) 10K type strain sequencing project: providing services to taxonomists for standard genome sequencing and annotation.</title>
        <authorList>
            <consortium name="The Broad Institute Genomics Platform"/>
            <consortium name="The Broad Institute Genome Sequencing Center for Infectious Disease"/>
            <person name="Wu L."/>
            <person name="Ma J."/>
        </authorList>
    </citation>
    <scope>NUCLEOTIDE SEQUENCE [LARGE SCALE GENOMIC DNA]</scope>
    <source>
        <strain evidence="2">TBRC 1276</strain>
    </source>
</reference>
<accession>A0ABV8G1X1</accession>
<organism evidence="1 2">
    <name type="scientific">Nonomuraea purpurea</name>
    <dbReference type="NCBI Taxonomy" id="1849276"/>
    <lineage>
        <taxon>Bacteria</taxon>
        <taxon>Bacillati</taxon>
        <taxon>Actinomycetota</taxon>
        <taxon>Actinomycetes</taxon>
        <taxon>Streptosporangiales</taxon>
        <taxon>Streptosporangiaceae</taxon>
        <taxon>Nonomuraea</taxon>
    </lineage>
</organism>
<evidence type="ECO:0000313" key="1">
    <source>
        <dbReference type="EMBL" id="MFC4006566.1"/>
    </source>
</evidence>
<proteinExistence type="predicted"/>
<name>A0ABV8G1X1_9ACTN</name>
<comment type="caution">
    <text evidence="1">The sequence shown here is derived from an EMBL/GenBank/DDBJ whole genome shotgun (WGS) entry which is preliminary data.</text>
</comment>
<dbReference type="Proteomes" id="UP001595851">
    <property type="component" value="Unassembled WGS sequence"/>
</dbReference>
<sequence length="57" mass="6799">MSRRPVDELWDRQRRLDAERLRPERPLPPARGPMWELIELLDRLLSDPGPPDPKEET</sequence>
<dbReference type="EMBL" id="JBHSBI010000002">
    <property type="protein sequence ID" value="MFC4006566.1"/>
    <property type="molecule type" value="Genomic_DNA"/>
</dbReference>
<evidence type="ECO:0008006" key="3">
    <source>
        <dbReference type="Google" id="ProtNLM"/>
    </source>
</evidence>
<gene>
    <name evidence="1" type="ORF">ACFOY2_04995</name>
</gene>
<dbReference type="RefSeq" id="WP_379526706.1">
    <property type="nucleotide sequence ID" value="NZ_JBHSBI010000002.1"/>
</dbReference>